<dbReference type="InterPro" id="IPR044817">
    <property type="entry name" value="SBP-like"/>
</dbReference>
<dbReference type="PANTHER" id="PTHR31251">
    <property type="entry name" value="SQUAMOSA PROMOTER-BINDING-LIKE PROTEIN 4"/>
    <property type="match status" value="1"/>
</dbReference>
<gene>
    <name evidence="7" type="ORF">C2E21_4465</name>
</gene>
<evidence type="ECO:0000256" key="5">
    <source>
        <dbReference type="SAM" id="SignalP"/>
    </source>
</evidence>
<feature type="region of interest" description="Disordered" evidence="4">
    <location>
        <begin position="123"/>
        <end position="161"/>
    </location>
</feature>
<keyword evidence="3" id="KW-0862">Zinc</keyword>
<feature type="compositionally biased region" description="Low complexity" evidence="4">
    <location>
        <begin position="356"/>
        <end position="367"/>
    </location>
</feature>
<comment type="caution">
    <text evidence="7">The sequence shown here is derived from an EMBL/GenBank/DDBJ whole genome shotgun (WGS) entry which is preliminary data.</text>
</comment>
<evidence type="ECO:0000256" key="4">
    <source>
        <dbReference type="SAM" id="MobiDB-lite"/>
    </source>
</evidence>
<name>A0A2P6TR16_CHLSO</name>
<dbReference type="GO" id="GO:0005634">
    <property type="term" value="C:nucleus"/>
    <property type="evidence" value="ECO:0007669"/>
    <property type="project" value="InterPro"/>
</dbReference>
<keyword evidence="8" id="KW-1185">Reference proteome</keyword>
<feature type="compositionally biased region" description="Low complexity" evidence="4">
    <location>
        <begin position="216"/>
        <end position="229"/>
    </location>
</feature>
<evidence type="ECO:0000313" key="7">
    <source>
        <dbReference type="EMBL" id="PRW56499.1"/>
    </source>
</evidence>
<feature type="region of interest" description="Disordered" evidence="4">
    <location>
        <begin position="203"/>
        <end position="229"/>
    </location>
</feature>
<dbReference type="OrthoDB" id="515760at2759"/>
<keyword evidence="1" id="KW-0479">Metal-binding</keyword>
<evidence type="ECO:0000256" key="1">
    <source>
        <dbReference type="ARBA" id="ARBA00022723"/>
    </source>
</evidence>
<proteinExistence type="predicted"/>
<keyword evidence="5" id="KW-0732">Signal</keyword>
<dbReference type="Pfam" id="PF03110">
    <property type="entry name" value="SBP"/>
    <property type="match status" value="1"/>
</dbReference>
<sequence length="384" mass="39492">MTAPHLAALLELGAAAWPGAYQSLPPAPLRPATGRGAAAQQQQQQPRCCQVCAINLEGTPIYFQRIRACKEHVSANAVPLNGQVQRFCQQCSRFHGVENFDGTQRSCRQQLARHAERRRLLRRARKGQPPAAGQQSRSRQQEPLDDDYPAKRQRSVRAPAPAPLAFPPLALPPLTLPCQPALAHTLPPLPPPLHSAGLQQLGLDRADSGGSSNSQLGLPLAASGGAPGAADPALAALAAAGPGAWPQPASQDASQLNALLMRLLGQQGPGAAPAPAAPAPLPAEQQLVSLLSALVEQQQAQQVQQRANAAAAILETLLHNQGGPLPAPSLQAAQLGSAFAPGGAAAAPAQPPAPAPARQQPAAAPAADQPLAALLAQLVGSLSK</sequence>
<dbReference type="SUPFAM" id="SSF103612">
    <property type="entry name" value="SBT domain"/>
    <property type="match status" value="1"/>
</dbReference>
<dbReference type="GO" id="GO:0008270">
    <property type="term" value="F:zinc ion binding"/>
    <property type="evidence" value="ECO:0007669"/>
    <property type="project" value="UniProtKB-KW"/>
</dbReference>
<dbReference type="EMBL" id="LHPG02000008">
    <property type="protein sequence ID" value="PRW56499.1"/>
    <property type="molecule type" value="Genomic_DNA"/>
</dbReference>
<dbReference type="InterPro" id="IPR036893">
    <property type="entry name" value="SBP_sf"/>
</dbReference>
<protein>
    <submittedName>
        <fullName evidence="7">Squamosa promoter-binding-like (SBP domain) transcription factor family</fullName>
    </submittedName>
</protein>
<dbReference type="AlphaFoldDB" id="A0A2P6TR16"/>
<accession>A0A2P6TR16</accession>
<keyword evidence="2" id="KW-0863">Zinc-finger</keyword>
<dbReference type="GO" id="GO:0003677">
    <property type="term" value="F:DNA binding"/>
    <property type="evidence" value="ECO:0007669"/>
    <property type="project" value="InterPro"/>
</dbReference>
<feature type="signal peptide" evidence="5">
    <location>
        <begin position="1"/>
        <end position="22"/>
    </location>
</feature>
<feature type="region of interest" description="Disordered" evidence="4">
    <location>
        <begin position="340"/>
        <end position="367"/>
    </location>
</feature>
<feature type="chain" id="PRO_5015135662" evidence="5">
    <location>
        <begin position="23"/>
        <end position="384"/>
    </location>
</feature>
<evidence type="ECO:0000313" key="8">
    <source>
        <dbReference type="Proteomes" id="UP000239899"/>
    </source>
</evidence>
<evidence type="ECO:0000256" key="2">
    <source>
        <dbReference type="ARBA" id="ARBA00022771"/>
    </source>
</evidence>
<organism evidence="7 8">
    <name type="scientific">Chlorella sorokiniana</name>
    <name type="common">Freshwater green alga</name>
    <dbReference type="NCBI Taxonomy" id="3076"/>
    <lineage>
        <taxon>Eukaryota</taxon>
        <taxon>Viridiplantae</taxon>
        <taxon>Chlorophyta</taxon>
        <taxon>core chlorophytes</taxon>
        <taxon>Trebouxiophyceae</taxon>
        <taxon>Chlorellales</taxon>
        <taxon>Chlorellaceae</taxon>
        <taxon>Chlorella clade</taxon>
        <taxon>Chlorella</taxon>
    </lineage>
</organism>
<reference evidence="7 8" key="1">
    <citation type="journal article" date="2018" name="Plant J.">
        <title>Genome sequences of Chlorella sorokiniana UTEX 1602 and Micractinium conductrix SAG 241.80: implications to maltose excretion by a green alga.</title>
        <authorList>
            <person name="Arriola M.B."/>
            <person name="Velmurugan N."/>
            <person name="Zhang Y."/>
            <person name="Plunkett M.H."/>
            <person name="Hondzo H."/>
            <person name="Barney B.M."/>
        </authorList>
    </citation>
    <scope>NUCLEOTIDE SEQUENCE [LARGE SCALE GENOMIC DNA]</scope>
    <source>
        <strain evidence="8">UTEX 1602</strain>
    </source>
</reference>
<dbReference type="STRING" id="3076.A0A2P6TR16"/>
<evidence type="ECO:0000256" key="3">
    <source>
        <dbReference type="ARBA" id="ARBA00022833"/>
    </source>
</evidence>
<dbReference type="Proteomes" id="UP000239899">
    <property type="component" value="Unassembled WGS sequence"/>
</dbReference>
<evidence type="ECO:0000259" key="6">
    <source>
        <dbReference type="PROSITE" id="PS51141"/>
    </source>
</evidence>
<dbReference type="PANTHER" id="PTHR31251:SF169">
    <property type="entry name" value="SQUAMOSA PROMOTER-BINDING-LIKE PROTEIN 8"/>
    <property type="match status" value="1"/>
</dbReference>
<dbReference type="PROSITE" id="PS51141">
    <property type="entry name" value="ZF_SBP"/>
    <property type="match status" value="1"/>
</dbReference>
<dbReference type="InterPro" id="IPR004333">
    <property type="entry name" value="SBP_dom"/>
</dbReference>
<feature type="domain" description="SBP-type" evidence="6">
    <location>
        <begin position="46"/>
        <end position="121"/>
    </location>
</feature>
<dbReference type="Gene3D" id="4.10.1100.10">
    <property type="entry name" value="Transcription factor, SBP-box domain"/>
    <property type="match status" value="1"/>
</dbReference>